<gene>
    <name evidence="9" type="ORF">AQZ52_10355</name>
</gene>
<feature type="binding site" evidence="7">
    <location>
        <position position="131"/>
    </location>
    <ligand>
        <name>Zn(2+)</name>
        <dbReference type="ChEBI" id="CHEBI:29105"/>
        <label>2</label>
    </ligand>
</feature>
<dbReference type="GO" id="GO:0016813">
    <property type="term" value="F:hydrolase activity, acting on carbon-nitrogen (but not peptide) bonds, in linear amidines"/>
    <property type="evidence" value="ECO:0007669"/>
    <property type="project" value="InterPro"/>
</dbReference>
<dbReference type="InterPro" id="IPR036264">
    <property type="entry name" value="Bact_exopeptidase_dim_dom"/>
</dbReference>
<dbReference type="RefSeq" id="WP_067910104.1">
    <property type="nucleotide sequence ID" value="NZ_KQ954245.1"/>
</dbReference>
<proteinExistence type="inferred from homology"/>
<dbReference type="PANTHER" id="PTHR32494">
    <property type="entry name" value="ALLANTOATE DEIMINASE-RELATED"/>
    <property type="match status" value="1"/>
</dbReference>
<feature type="binding site" evidence="7">
    <location>
        <position position="190"/>
    </location>
    <ligand>
        <name>Zn(2+)</name>
        <dbReference type="ChEBI" id="CHEBI:29105"/>
        <label>1</label>
    </ligand>
</feature>
<evidence type="ECO:0000256" key="8">
    <source>
        <dbReference type="PIRSR" id="PIRSR001235-2"/>
    </source>
</evidence>
<dbReference type="STRING" id="1117702.AQZ52_10355"/>
<dbReference type="CDD" id="cd03884">
    <property type="entry name" value="M20_bAS"/>
    <property type="match status" value="1"/>
</dbReference>
<dbReference type="SUPFAM" id="SSF53187">
    <property type="entry name" value="Zn-dependent exopeptidases"/>
    <property type="match status" value="1"/>
</dbReference>
<feature type="binding site" evidence="7">
    <location>
        <position position="85"/>
    </location>
    <ligand>
        <name>Zn(2+)</name>
        <dbReference type="ChEBI" id="CHEBI:29105"/>
        <label>1</label>
    </ligand>
</feature>
<reference evidence="9 10" key="1">
    <citation type="submission" date="2015-10" db="EMBL/GenBank/DDBJ databases">
        <title>Draft genome sequence of Novosphingobium fuchskuhlense DSM 25065 isolated from a surface water sample of the southwest basin of Lake Grosse Fuchskuhle.</title>
        <authorList>
            <person name="Ruckert C."/>
            <person name="Winkler A."/>
            <person name="Glaeser J."/>
            <person name="Grossart H.-P."/>
            <person name="Kalinowski J."/>
            <person name="Glaeser S."/>
        </authorList>
    </citation>
    <scope>NUCLEOTIDE SEQUENCE [LARGE SCALE GENOMIC DNA]</scope>
    <source>
        <strain evidence="9 10">FNE08-7</strain>
    </source>
</reference>
<feature type="binding site" evidence="7">
    <location>
        <position position="96"/>
    </location>
    <ligand>
        <name>Zn(2+)</name>
        <dbReference type="ChEBI" id="CHEBI:29105"/>
        <label>1</label>
    </ligand>
</feature>
<keyword evidence="7" id="KW-0862">Zinc</keyword>
<dbReference type="NCBIfam" id="NF006775">
    <property type="entry name" value="PRK09290.2-5"/>
    <property type="match status" value="1"/>
</dbReference>
<evidence type="ECO:0000256" key="6">
    <source>
        <dbReference type="ARBA" id="ARBA00023211"/>
    </source>
</evidence>
<evidence type="ECO:0000313" key="10">
    <source>
        <dbReference type="Proteomes" id="UP000058012"/>
    </source>
</evidence>
<dbReference type="Proteomes" id="UP000058012">
    <property type="component" value="Unassembled WGS sequence"/>
</dbReference>
<sequence length="413" mass="42407">MVMAKVSGGARAVARCDTLAKAPFSDSADGLTRTYLSPAYHAAQDQLAEWMAGAGMSVRRDAAANLIGRYEARKPGAPALVIGSHVDSVRGAGAYDGPLGILLGIEAVAALSSGGVQMPFAVEVYAFGDEEGSRFPAAMLTSRAVAGTLDPAALDVADRDGVRLGDLLDLAAYPSAARRPGDVIAYLEAHIEQGPVLEAEGLALGTVTGIAAQLRFEIGLSGTAGHAGTTAMGLRRDAVAGMAEMVLAAEEVATAGPADLVATVGVVEVPSGAANVIAGRSRFTLDVRAGHAAVRDRAADEILRRFRTIAGRRDLGLSVRQVHDLPASPCDAGLMDLLDAAMAEAGHRPFRLVSGAGHDAMIMAALCPTAMLFLRCRGGVSHNPAEHVEPADAQAALDVMSGFIRLLGAKCDA</sequence>
<evidence type="ECO:0000256" key="2">
    <source>
        <dbReference type="ARBA" id="ARBA00006153"/>
    </source>
</evidence>
<feature type="binding site" evidence="8">
    <location>
        <position position="288"/>
    </location>
    <ligand>
        <name>allantoate</name>
        <dbReference type="ChEBI" id="CHEBI:17536"/>
    </ligand>
</feature>
<dbReference type="EMBL" id="LLZS01000007">
    <property type="protein sequence ID" value="KUR71079.1"/>
    <property type="molecule type" value="Genomic_DNA"/>
</dbReference>
<dbReference type="Gene3D" id="3.30.70.360">
    <property type="match status" value="1"/>
</dbReference>
<evidence type="ECO:0000313" key="9">
    <source>
        <dbReference type="EMBL" id="KUR71079.1"/>
    </source>
</evidence>
<feature type="binding site" evidence="7">
    <location>
        <position position="96"/>
    </location>
    <ligand>
        <name>Zn(2+)</name>
        <dbReference type="ChEBI" id="CHEBI:29105"/>
        <label>2</label>
    </ligand>
</feature>
<dbReference type="PANTHER" id="PTHR32494:SF19">
    <property type="entry name" value="ALLANTOATE DEIMINASE-RELATED"/>
    <property type="match status" value="1"/>
</dbReference>
<dbReference type="PIRSF" id="PIRSF001235">
    <property type="entry name" value="Amidase_carbamoylase"/>
    <property type="match status" value="1"/>
</dbReference>
<feature type="binding site" evidence="7">
    <location>
        <position position="382"/>
    </location>
    <ligand>
        <name>Zn(2+)</name>
        <dbReference type="ChEBI" id="CHEBI:29105"/>
        <label>2</label>
    </ligand>
</feature>
<dbReference type="InterPro" id="IPR002933">
    <property type="entry name" value="Peptidase_M20"/>
</dbReference>
<dbReference type="SUPFAM" id="SSF55031">
    <property type="entry name" value="Bacterial exopeptidase dimerisation domain"/>
    <property type="match status" value="1"/>
</dbReference>
<dbReference type="InterPro" id="IPR010158">
    <property type="entry name" value="Amidase_Cbmase"/>
</dbReference>
<keyword evidence="10" id="KW-1185">Reference proteome</keyword>
<feature type="binding site" evidence="8">
    <location>
        <position position="275"/>
    </location>
    <ligand>
        <name>allantoate</name>
        <dbReference type="ChEBI" id="CHEBI:17536"/>
    </ligand>
</feature>
<evidence type="ECO:0000256" key="3">
    <source>
        <dbReference type="ARBA" id="ARBA00011738"/>
    </source>
</evidence>
<feature type="binding site" evidence="8">
    <location>
        <position position="215"/>
    </location>
    <ligand>
        <name>allantoate</name>
        <dbReference type="ChEBI" id="CHEBI:17536"/>
    </ligand>
</feature>
<comment type="cofactor">
    <cofactor evidence="1">
        <name>Mn(2+)</name>
        <dbReference type="ChEBI" id="CHEBI:29035"/>
    </cofactor>
</comment>
<keyword evidence="5 9" id="KW-0378">Hydrolase</keyword>
<comment type="caution">
    <text evidence="9">The sequence shown here is derived from an EMBL/GenBank/DDBJ whole genome shotgun (WGS) entry which is preliminary data.</text>
</comment>
<evidence type="ECO:0000256" key="1">
    <source>
        <dbReference type="ARBA" id="ARBA00001936"/>
    </source>
</evidence>
<dbReference type="AlphaFoldDB" id="A0A117UUH1"/>
<name>A0A117UUH1_9SPHN</name>
<dbReference type="GO" id="GO:0046872">
    <property type="term" value="F:metal ion binding"/>
    <property type="evidence" value="ECO:0007669"/>
    <property type="project" value="UniProtKB-KW"/>
</dbReference>
<dbReference type="OrthoDB" id="9808195at2"/>
<comment type="subunit">
    <text evidence="3">Homodimer.</text>
</comment>
<dbReference type="NCBIfam" id="TIGR01879">
    <property type="entry name" value="hydantase"/>
    <property type="match status" value="1"/>
</dbReference>
<keyword evidence="4 7" id="KW-0479">Metal-binding</keyword>
<protein>
    <submittedName>
        <fullName evidence="9">Allantoate amidohydrolase</fullName>
    </submittedName>
</protein>
<dbReference type="Pfam" id="PF01546">
    <property type="entry name" value="Peptidase_M20"/>
    <property type="match status" value="1"/>
</dbReference>
<accession>A0A117UUH1</accession>
<organism evidence="9 10">
    <name type="scientific">Novosphingobium fuchskuhlense</name>
    <dbReference type="NCBI Taxonomy" id="1117702"/>
    <lineage>
        <taxon>Bacteria</taxon>
        <taxon>Pseudomonadati</taxon>
        <taxon>Pseudomonadota</taxon>
        <taxon>Alphaproteobacteria</taxon>
        <taxon>Sphingomonadales</taxon>
        <taxon>Sphingomonadaceae</taxon>
        <taxon>Novosphingobium</taxon>
    </lineage>
</organism>
<evidence type="ECO:0000256" key="4">
    <source>
        <dbReference type="ARBA" id="ARBA00022723"/>
    </source>
</evidence>
<comment type="cofactor">
    <cofactor evidence="7">
        <name>Zn(2+)</name>
        <dbReference type="ChEBI" id="CHEBI:29105"/>
    </cofactor>
    <text evidence="7">Binds 2 Zn(2+) ions per subunit.</text>
</comment>
<keyword evidence="6" id="KW-0464">Manganese</keyword>
<dbReference type="Gene3D" id="3.40.630.10">
    <property type="entry name" value="Zn peptidases"/>
    <property type="match status" value="1"/>
</dbReference>
<evidence type="ECO:0000256" key="5">
    <source>
        <dbReference type="ARBA" id="ARBA00022801"/>
    </source>
</evidence>
<comment type="similarity">
    <text evidence="2">Belongs to the peptidase M20 family.</text>
</comment>
<evidence type="ECO:0000256" key="7">
    <source>
        <dbReference type="PIRSR" id="PIRSR001235-1"/>
    </source>
</evidence>